<dbReference type="AlphaFoldDB" id="A0AAX2UIC4"/>
<dbReference type="RefSeq" id="WP_082200854.1">
    <property type="nucleotide sequence ID" value="NZ_CAUWMG010000058.1"/>
</dbReference>
<dbReference type="KEGG" id="chv:CHELV3228_a0069"/>
<reference evidence="1 2" key="1">
    <citation type="submission" date="2019-05" db="EMBL/GenBank/DDBJ databases">
        <title>Draft genomes of eight strains of Campylobacter helveticus isolated from cats and a dog in New Zealand.</title>
        <authorList>
            <person name="Bojanic K."/>
            <person name="Midwinter A.C."/>
            <person name="Biggs P.J."/>
            <person name="Acke E."/>
            <person name="Cornelius A.J."/>
            <person name="Marshall J.C."/>
        </authorList>
    </citation>
    <scope>NUCLEOTIDE SEQUENCE [LARGE SCALE GENOMIC DNA]</scope>
    <source>
        <strain evidence="1 2">ACP123b</strain>
    </source>
</reference>
<dbReference type="EMBL" id="VDBS01000055">
    <property type="protein sequence ID" value="TNB56383.1"/>
    <property type="molecule type" value="Genomic_DNA"/>
</dbReference>
<dbReference type="GeneID" id="52037803"/>
<protein>
    <submittedName>
        <fullName evidence="1">Uncharacterized protein</fullName>
    </submittedName>
</protein>
<sequence length="187" mass="22617">MSEYGRYILEEVTSIREKNDLIKNAKLDYKSFNEYRIMLSQIENFDINKNYSDSELLKKLNAFIHKVDSLFEEIIVRNHLLEQNNESKKLFDYSEESDICFYEALKQIKLFTHKKDFSKEELGFFLEELDELLLNKEFSENQTALLEQSLELFKEEFMQILDEETKQYEDLFDDESKEKNNLRVNKR</sequence>
<gene>
    <name evidence="1" type="ORF">FDW42_07450</name>
</gene>
<evidence type="ECO:0000313" key="1">
    <source>
        <dbReference type="EMBL" id="TNB56383.1"/>
    </source>
</evidence>
<dbReference type="Proteomes" id="UP000306813">
    <property type="component" value="Unassembled WGS sequence"/>
</dbReference>
<organism evidence="1 2">
    <name type="scientific">Campylobacter helveticus</name>
    <dbReference type="NCBI Taxonomy" id="28898"/>
    <lineage>
        <taxon>Bacteria</taxon>
        <taxon>Pseudomonadati</taxon>
        <taxon>Campylobacterota</taxon>
        <taxon>Epsilonproteobacteria</taxon>
        <taxon>Campylobacterales</taxon>
        <taxon>Campylobacteraceae</taxon>
        <taxon>Campylobacter</taxon>
    </lineage>
</organism>
<proteinExistence type="predicted"/>
<name>A0AAX2UIC4_9BACT</name>
<accession>A0AAX2UIC4</accession>
<evidence type="ECO:0000313" key="2">
    <source>
        <dbReference type="Proteomes" id="UP000306813"/>
    </source>
</evidence>
<comment type="caution">
    <text evidence="1">The sequence shown here is derived from an EMBL/GenBank/DDBJ whole genome shotgun (WGS) entry which is preliminary data.</text>
</comment>